<dbReference type="InterPro" id="IPR052951">
    <property type="entry name" value="Tellurite_res_ion_channel"/>
</dbReference>
<dbReference type="PANTHER" id="PTHR37955:SF1">
    <property type="entry name" value="DEP DOMAIN-CONTAINING PROTEIN"/>
    <property type="match status" value="1"/>
</dbReference>
<dbReference type="RefSeq" id="WP_343967341.1">
    <property type="nucleotide sequence ID" value="NZ_BAAAHK010000004.1"/>
</dbReference>
<accession>A0ABP4AEB5</accession>
<evidence type="ECO:0000256" key="2">
    <source>
        <dbReference type="ARBA" id="ARBA00022692"/>
    </source>
</evidence>
<evidence type="ECO:0000256" key="1">
    <source>
        <dbReference type="ARBA" id="ARBA00004141"/>
    </source>
</evidence>
<protein>
    <submittedName>
        <fullName evidence="6">Dicarboxylate transporter/tellurite-resistance protein TehA</fullName>
    </submittedName>
</protein>
<feature type="transmembrane region" description="Helical" evidence="5">
    <location>
        <begin position="193"/>
        <end position="215"/>
    </location>
</feature>
<feature type="transmembrane region" description="Helical" evidence="5">
    <location>
        <begin position="163"/>
        <end position="186"/>
    </location>
</feature>
<feature type="transmembrane region" description="Helical" evidence="5">
    <location>
        <begin position="221"/>
        <end position="241"/>
    </location>
</feature>
<dbReference type="EMBL" id="BAAAHK010000004">
    <property type="protein sequence ID" value="GAA0934510.1"/>
    <property type="molecule type" value="Genomic_DNA"/>
</dbReference>
<evidence type="ECO:0000256" key="4">
    <source>
        <dbReference type="ARBA" id="ARBA00023136"/>
    </source>
</evidence>
<evidence type="ECO:0000313" key="6">
    <source>
        <dbReference type="EMBL" id="GAA0934510.1"/>
    </source>
</evidence>
<dbReference type="InterPro" id="IPR038665">
    <property type="entry name" value="Voltage-dep_anion_channel_sf"/>
</dbReference>
<reference evidence="7" key="1">
    <citation type="journal article" date="2019" name="Int. J. Syst. Evol. Microbiol.">
        <title>The Global Catalogue of Microorganisms (GCM) 10K type strain sequencing project: providing services to taxonomists for standard genome sequencing and annotation.</title>
        <authorList>
            <consortium name="The Broad Institute Genomics Platform"/>
            <consortium name="The Broad Institute Genome Sequencing Center for Infectious Disease"/>
            <person name="Wu L."/>
            <person name="Ma J."/>
        </authorList>
    </citation>
    <scope>NUCLEOTIDE SEQUENCE [LARGE SCALE GENOMIC DNA]</scope>
    <source>
        <strain evidence="7">JCM 10977</strain>
    </source>
</reference>
<keyword evidence="3 5" id="KW-1133">Transmembrane helix</keyword>
<comment type="subcellular location">
    <subcellularLocation>
        <location evidence="1">Membrane</location>
        <topology evidence="1">Multi-pass membrane protein</topology>
    </subcellularLocation>
</comment>
<comment type="caution">
    <text evidence="6">The sequence shown here is derived from an EMBL/GenBank/DDBJ whole genome shotgun (WGS) entry which is preliminary data.</text>
</comment>
<dbReference type="Gene3D" id="1.50.10.150">
    <property type="entry name" value="Voltage-dependent anion channel"/>
    <property type="match status" value="1"/>
</dbReference>
<keyword evidence="2 5" id="KW-0812">Transmembrane</keyword>
<sequence>MAADKTFPLNLFGIAFGLSGLAGTWTAAGEKLGLDAAVANAFWILAAGAWAISVVRYLLGARTLRQIVKDLGHPVLGPFAALVPASGMLLGARLGHYAPTAGKTVVVIMFVLSIAIATLFVRHLMLGGLDVDKLHPGYLLPTVAAGLIGGQSLATVGLHSVGIASFAVGILMWLLLGAALTARLAFRPSLPTALIPTIAIFAAPPAVGGNAWFALSGRADLFQHALLGSFVLLILVQLALIPTYAKLPFGLGFWALTFTTAASGTYGIHWLTASGVALGGVWTAAVLAAVTLLIGWIAVRSIVFVTANHRKTALEPVAAR</sequence>
<feature type="transmembrane region" description="Helical" evidence="5">
    <location>
        <begin position="253"/>
        <end position="271"/>
    </location>
</feature>
<dbReference type="Proteomes" id="UP001500542">
    <property type="component" value="Unassembled WGS sequence"/>
</dbReference>
<evidence type="ECO:0000313" key="7">
    <source>
        <dbReference type="Proteomes" id="UP001500542"/>
    </source>
</evidence>
<proteinExistence type="predicted"/>
<evidence type="ECO:0000256" key="3">
    <source>
        <dbReference type="ARBA" id="ARBA00022989"/>
    </source>
</evidence>
<organism evidence="6 7">
    <name type="scientific">Kribbella koreensis</name>
    <dbReference type="NCBI Taxonomy" id="57909"/>
    <lineage>
        <taxon>Bacteria</taxon>
        <taxon>Bacillati</taxon>
        <taxon>Actinomycetota</taxon>
        <taxon>Actinomycetes</taxon>
        <taxon>Propionibacteriales</taxon>
        <taxon>Kribbellaceae</taxon>
        <taxon>Kribbella</taxon>
    </lineage>
</organism>
<feature type="transmembrane region" description="Helical" evidence="5">
    <location>
        <begin position="40"/>
        <end position="59"/>
    </location>
</feature>
<keyword evidence="4 5" id="KW-0472">Membrane</keyword>
<dbReference type="PANTHER" id="PTHR37955">
    <property type="entry name" value="TELLURITE RESISTANCE PROTEIN TEHA"/>
    <property type="match status" value="1"/>
</dbReference>
<name>A0ABP4AEB5_9ACTN</name>
<keyword evidence="7" id="KW-1185">Reference proteome</keyword>
<feature type="transmembrane region" description="Helical" evidence="5">
    <location>
        <begin position="277"/>
        <end position="299"/>
    </location>
</feature>
<evidence type="ECO:0000256" key="5">
    <source>
        <dbReference type="SAM" id="Phobius"/>
    </source>
</evidence>
<feature type="transmembrane region" description="Helical" evidence="5">
    <location>
        <begin position="7"/>
        <end position="28"/>
    </location>
</feature>
<dbReference type="InterPro" id="IPR004695">
    <property type="entry name" value="SLAC1/Mae1/Ssu1/TehA"/>
</dbReference>
<gene>
    <name evidence="6" type="primary">tehA_2</name>
    <name evidence="6" type="ORF">GCM10009554_20540</name>
</gene>
<feature type="transmembrane region" description="Helical" evidence="5">
    <location>
        <begin position="104"/>
        <end position="125"/>
    </location>
</feature>
<dbReference type="Pfam" id="PF03595">
    <property type="entry name" value="SLAC1"/>
    <property type="match status" value="1"/>
</dbReference>